<dbReference type="EMBL" id="CAJNOO010000932">
    <property type="protein sequence ID" value="CAF1064660.1"/>
    <property type="molecule type" value="Genomic_DNA"/>
</dbReference>
<evidence type="ECO:0000313" key="2">
    <source>
        <dbReference type="EMBL" id="CAF3525046.1"/>
    </source>
</evidence>
<dbReference type="InterPro" id="IPR020103">
    <property type="entry name" value="PsdUridine_synth_cat_dom_sf"/>
</dbReference>
<dbReference type="InterPro" id="IPR001406">
    <property type="entry name" value="PsdUridine_synth_TruA"/>
</dbReference>
<dbReference type="GO" id="GO:0009982">
    <property type="term" value="F:pseudouridine synthase activity"/>
    <property type="evidence" value="ECO:0007669"/>
    <property type="project" value="InterPro"/>
</dbReference>
<accession>A0A814LKW3</accession>
<dbReference type="Proteomes" id="UP000663882">
    <property type="component" value="Unassembled WGS sequence"/>
</dbReference>
<name>A0A814LKW3_9BILA</name>
<protein>
    <recommendedName>
        <fullName evidence="4">tRNA pseudouridine synthase</fullName>
    </recommendedName>
</protein>
<comment type="caution">
    <text evidence="1">The sequence shown here is derived from an EMBL/GenBank/DDBJ whole genome shotgun (WGS) entry which is preliminary data.</text>
</comment>
<dbReference type="AlphaFoldDB" id="A0A814LKW3"/>
<dbReference type="Gene3D" id="3.30.70.660">
    <property type="entry name" value="Pseudouridine synthase I, catalytic domain, C-terminal subdomain"/>
    <property type="match status" value="1"/>
</dbReference>
<evidence type="ECO:0008006" key="4">
    <source>
        <dbReference type="Google" id="ProtNLM"/>
    </source>
</evidence>
<dbReference type="InterPro" id="IPR020095">
    <property type="entry name" value="PsdUridine_synth_TruA_C"/>
</dbReference>
<gene>
    <name evidence="2" type="ORF">OTI717_LOCUS3013</name>
    <name evidence="1" type="ORF">RFH988_LOCUS17444</name>
</gene>
<dbReference type="GO" id="GO:0031119">
    <property type="term" value="P:tRNA pseudouridine synthesis"/>
    <property type="evidence" value="ECO:0007669"/>
    <property type="project" value="TreeGrafter"/>
</dbReference>
<evidence type="ECO:0000313" key="3">
    <source>
        <dbReference type="Proteomes" id="UP000663882"/>
    </source>
</evidence>
<organism evidence="1 3">
    <name type="scientific">Rotaria sordida</name>
    <dbReference type="NCBI Taxonomy" id="392033"/>
    <lineage>
        <taxon>Eukaryota</taxon>
        <taxon>Metazoa</taxon>
        <taxon>Spiralia</taxon>
        <taxon>Gnathifera</taxon>
        <taxon>Rotifera</taxon>
        <taxon>Eurotatoria</taxon>
        <taxon>Bdelloidea</taxon>
        <taxon>Philodinida</taxon>
        <taxon>Philodinidae</taxon>
        <taxon>Rotaria</taxon>
    </lineage>
</organism>
<dbReference type="EMBL" id="CAJOAX010000157">
    <property type="protein sequence ID" value="CAF3525046.1"/>
    <property type="molecule type" value="Genomic_DNA"/>
</dbReference>
<dbReference type="PANTHER" id="PTHR11142:SF0">
    <property type="entry name" value="TRNA PSEUDOURIDINE SYNTHASE-LIKE 1"/>
    <property type="match status" value="1"/>
</dbReference>
<dbReference type="GO" id="GO:0003723">
    <property type="term" value="F:RNA binding"/>
    <property type="evidence" value="ECO:0007669"/>
    <property type="project" value="InterPro"/>
</dbReference>
<dbReference type="Proteomes" id="UP000663823">
    <property type="component" value="Unassembled WGS sequence"/>
</dbReference>
<evidence type="ECO:0000313" key="1">
    <source>
        <dbReference type="EMBL" id="CAF1064660.1"/>
    </source>
</evidence>
<dbReference type="SUPFAM" id="SSF55120">
    <property type="entry name" value="Pseudouridine synthase"/>
    <property type="match status" value="1"/>
</dbReference>
<sequence length="311" mass="36032">MRILVYLCYRGYSIKGTFSALNKPISSTNYLQDILEKAILCFCPARRPKILLSTYTECNVHSLCNTATIDFELPGKQKLGTGELNISWFKFNLNRILIEKKRTMRILDARFVHDAFEPKLAAIHRTYLYRFITDPSITVIEQPLSTYLSSPISLTLLRSAISLVHNHLIDYSLFTLPEARDLLKDTHRIVGIQLSEAPNLFSNLKIKSSTNFCLQLTCTNFLYQMVRRLTTELIQVAQEQLTLEQFEQRLYSSNKYLSMNNEDKLLDINGLYLQNVMYDEQDFQRYVTYTTTLTTKKNVMYPLAPVLTGEE</sequence>
<proteinExistence type="predicted"/>
<dbReference type="PANTHER" id="PTHR11142">
    <property type="entry name" value="PSEUDOURIDYLATE SYNTHASE"/>
    <property type="match status" value="1"/>
</dbReference>
<reference evidence="1" key="1">
    <citation type="submission" date="2021-02" db="EMBL/GenBank/DDBJ databases">
        <authorList>
            <person name="Nowell W R."/>
        </authorList>
    </citation>
    <scope>NUCLEOTIDE SEQUENCE</scope>
</reference>
<dbReference type="OrthoDB" id="271910at2759"/>